<evidence type="ECO:0000313" key="3">
    <source>
        <dbReference type="EMBL" id="OCL26163.1"/>
    </source>
</evidence>
<gene>
    <name evidence="3" type="ORF">U472_09105</name>
</gene>
<keyword evidence="1" id="KW-1133">Transmembrane helix</keyword>
<dbReference type="InterPro" id="IPR011642">
    <property type="entry name" value="Gate_dom"/>
</dbReference>
<organism evidence="3 4">
    <name type="scientific">Orenia metallireducens</name>
    <dbReference type="NCBI Taxonomy" id="1413210"/>
    <lineage>
        <taxon>Bacteria</taxon>
        <taxon>Bacillati</taxon>
        <taxon>Bacillota</taxon>
        <taxon>Clostridia</taxon>
        <taxon>Halanaerobiales</taxon>
        <taxon>Halobacteroidaceae</taxon>
        <taxon>Orenia</taxon>
    </lineage>
</organism>
<name>A0A1C0A7D7_9FIRM</name>
<dbReference type="EMBL" id="LWDV01000009">
    <property type="protein sequence ID" value="OCL26163.1"/>
    <property type="molecule type" value="Genomic_DNA"/>
</dbReference>
<reference evidence="3 4" key="2">
    <citation type="submission" date="2016-08" db="EMBL/GenBank/DDBJ databases">
        <title>Orenia metallireducens sp. nov. strain Z6, a Novel Metal-reducing Firmicute from the Deep Subsurface.</title>
        <authorList>
            <person name="Maxim B.I."/>
            <person name="Kenneth K."/>
            <person name="Flynn T.M."/>
            <person name="Oloughlin E.J."/>
            <person name="Locke R.A."/>
            <person name="Weber J.R."/>
            <person name="Egan S.M."/>
            <person name="Mackie R.I."/>
            <person name="Cann I.K."/>
        </authorList>
    </citation>
    <scope>NUCLEOTIDE SEQUENCE [LARGE SCALE GENOMIC DNA]</scope>
    <source>
        <strain evidence="3 4">Z6</strain>
    </source>
</reference>
<sequence length="177" mass="18925">MINFINHFSQWAIPLIIFSILISAFIKKVKVYEVFTDGAVEGIAVGVKILPYLLAMLMAISIFRASGALDIILNLLSKPLSTFGIPKEVIPLALIRPLSGTGSLGVVTDLINQYGPDSFIGRLASTMQGSTETTFYVAAVYFGAIGIKNSRHAILAGLVADLAGFLAAVFICRLVFG</sequence>
<proteinExistence type="predicted"/>
<reference evidence="4" key="1">
    <citation type="submission" date="2016-07" db="EMBL/GenBank/DDBJ databases">
        <authorList>
            <person name="Florea S."/>
            <person name="Webb J.S."/>
            <person name="Jaromczyk J."/>
            <person name="Schardl C.L."/>
        </authorList>
    </citation>
    <scope>NUCLEOTIDE SEQUENCE [LARGE SCALE GENOMIC DNA]</scope>
    <source>
        <strain evidence="4">Z6</strain>
    </source>
</reference>
<feature type="transmembrane region" description="Helical" evidence="1">
    <location>
        <begin position="153"/>
        <end position="176"/>
    </location>
</feature>
<protein>
    <submittedName>
        <fullName evidence="3">Spore maturation protein</fullName>
    </submittedName>
</protein>
<dbReference type="InterPro" id="IPR052549">
    <property type="entry name" value="SpmB"/>
</dbReference>
<evidence type="ECO:0000313" key="4">
    <source>
        <dbReference type="Proteomes" id="UP000093514"/>
    </source>
</evidence>
<feature type="transmembrane region" description="Helical" evidence="1">
    <location>
        <begin position="12"/>
        <end position="29"/>
    </location>
</feature>
<comment type="caution">
    <text evidence="3">The sequence shown here is derived from an EMBL/GenBank/DDBJ whole genome shotgun (WGS) entry which is preliminary data.</text>
</comment>
<dbReference type="RefSeq" id="WP_068717705.1">
    <property type="nucleotide sequence ID" value="NZ_LWDV01000009.1"/>
</dbReference>
<dbReference type="OrthoDB" id="9805623at2"/>
<feature type="domain" description="Nucleoside transporter/FeoB GTPase Gate" evidence="2">
    <location>
        <begin position="47"/>
        <end position="148"/>
    </location>
</feature>
<dbReference type="AlphaFoldDB" id="A0A1C0A7D7"/>
<keyword evidence="4" id="KW-1185">Reference proteome</keyword>
<accession>A0A1C0A7D7</accession>
<evidence type="ECO:0000256" key="1">
    <source>
        <dbReference type="SAM" id="Phobius"/>
    </source>
</evidence>
<keyword evidence="1" id="KW-0472">Membrane</keyword>
<dbReference type="PANTHER" id="PTHR35793:SF2">
    <property type="entry name" value="INNER MEMBRANE PROTEIN YJIG"/>
    <property type="match status" value="1"/>
</dbReference>
<keyword evidence="1" id="KW-0812">Transmembrane</keyword>
<evidence type="ECO:0000259" key="2">
    <source>
        <dbReference type="Pfam" id="PF07670"/>
    </source>
</evidence>
<dbReference type="Proteomes" id="UP000093514">
    <property type="component" value="Unassembled WGS sequence"/>
</dbReference>
<feature type="transmembrane region" description="Helical" evidence="1">
    <location>
        <begin position="49"/>
        <end position="73"/>
    </location>
</feature>
<dbReference type="GO" id="GO:0005886">
    <property type="term" value="C:plasma membrane"/>
    <property type="evidence" value="ECO:0007669"/>
    <property type="project" value="TreeGrafter"/>
</dbReference>
<dbReference type="Pfam" id="PF07670">
    <property type="entry name" value="Gate"/>
    <property type="match status" value="1"/>
</dbReference>
<dbReference type="PANTHER" id="PTHR35793">
    <property type="entry name" value="INNER MEMBRANE PROTEIN YJIG"/>
    <property type="match status" value="1"/>
</dbReference>